<dbReference type="EMBL" id="JBJQND010000005">
    <property type="protein sequence ID" value="KAL3877457.1"/>
    <property type="molecule type" value="Genomic_DNA"/>
</dbReference>
<evidence type="ECO:0008006" key="4">
    <source>
        <dbReference type="Google" id="ProtNLM"/>
    </source>
</evidence>
<evidence type="ECO:0000256" key="1">
    <source>
        <dbReference type="SAM" id="MobiDB-lite"/>
    </source>
</evidence>
<reference evidence="2 3" key="1">
    <citation type="submission" date="2024-11" db="EMBL/GenBank/DDBJ databases">
        <title>Chromosome-level genome assembly of the freshwater bivalve Anodonta woodiana.</title>
        <authorList>
            <person name="Chen X."/>
        </authorList>
    </citation>
    <scope>NUCLEOTIDE SEQUENCE [LARGE SCALE GENOMIC DNA]</scope>
    <source>
        <strain evidence="2">MN2024</strain>
        <tissue evidence="2">Gills</tissue>
    </source>
</reference>
<gene>
    <name evidence="2" type="ORF">ACJMK2_035161</name>
</gene>
<sequence>MASCSSKQRSLPYDLDNLFNWTTLHLKRKLESIGIKVSSVLPKHAFLRPADHVQRQSRDSPPPQDELSLRPMEEISNPALTAIQGIFPEVRVPSNMAAVPETPFSAANIITSIDSMQRSITDLTTSITTIMARQQASSLEFSLNDSTHVSTSQASQPMMSLDQLMQSHGVSPEILPAVDVVSENQRKQIFEGKHVNLATLLLPHFELDISNPDNKATKYNPRLLKHLSISELITAFGKYKHIISSVYPNRQHKLDTYEADIIKISNAYGDIFYDYHNVYSTQAAIALRDYKVKVNCTIRDQATIQLLIGGRKSKSCNICNSISHSTDFCPQTMRTATPMVNLANRRKIDIDKYGRPRQMMDGKELCNNFNSICGCHCTTCQFLHTCNQCRANSHGATACLHNTHKFVPSTGTRNINATSKSAPDKIKQN</sequence>
<feature type="region of interest" description="Disordered" evidence="1">
    <location>
        <begin position="48"/>
        <end position="69"/>
    </location>
</feature>
<organism evidence="2 3">
    <name type="scientific">Sinanodonta woodiana</name>
    <name type="common">Chinese pond mussel</name>
    <name type="synonym">Anodonta woodiana</name>
    <dbReference type="NCBI Taxonomy" id="1069815"/>
    <lineage>
        <taxon>Eukaryota</taxon>
        <taxon>Metazoa</taxon>
        <taxon>Spiralia</taxon>
        <taxon>Lophotrochozoa</taxon>
        <taxon>Mollusca</taxon>
        <taxon>Bivalvia</taxon>
        <taxon>Autobranchia</taxon>
        <taxon>Heteroconchia</taxon>
        <taxon>Palaeoheterodonta</taxon>
        <taxon>Unionida</taxon>
        <taxon>Unionoidea</taxon>
        <taxon>Unionidae</taxon>
        <taxon>Unioninae</taxon>
        <taxon>Sinanodonta</taxon>
    </lineage>
</organism>
<keyword evidence="3" id="KW-1185">Reference proteome</keyword>
<feature type="compositionally biased region" description="Basic and acidic residues" evidence="1">
    <location>
        <begin position="49"/>
        <end position="58"/>
    </location>
</feature>
<accession>A0ABD3WU05</accession>
<dbReference type="Proteomes" id="UP001634394">
    <property type="component" value="Unassembled WGS sequence"/>
</dbReference>
<proteinExistence type="predicted"/>
<evidence type="ECO:0000313" key="3">
    <source>
        <dbReference type="Proteomes" id="UP001634394"/>
    </source>
</evidence>
<protein>
    <recommendedName>
        <fullName evidence="4">Pre-C2HC domain-containing protein</fullName>
    </recommendedName>
</protein>
<dbReference type="AlphaFoldDB" id="A0ABD3WU05"/>
<name>A0ABD3WU05_SINWO</name>
<evidence type="ECO:0000313" key="2">
    <source>
        <dbReference type="EMBL" id="KAL3877457.1"/>
    </source>
</evidence>
<comment type="caution">
    <text evidence="2">The sequence shown here is derived from an EMBL/GenBank/DDBJ whole genome shotgun (WGS) entry which is preliminary data.</text>
</comment>